<evidence type="ECO:0000313" key="6">
    <source>
        <dbReference type="Proteomes" id="UP000184330"/>
    </source>
</evidence>
<dbReference type="PANTHER" id="PTHR31344">
    <property type="entry name" value="NUCLEAR PORE COMPLEX PROTEIN NUP205"/>
    <property type="match status" value="1"/>
</dbReference>
<comment type="similarity">
    <text evidence="2">Belongs to the NUP186/NUP192/NUP205 family.</text>
</comment>
<dbReference type="GO" id="GO:0044611">
    <property type="term" value="C:nuclear pore inner ring"/>
    <property type="evidence" value="ECO:0007669"/>
    <property type="project" value="TreeGrafter"/>
</dbReference>
<evidence type="ECO:0000256" key="2">
    <source>
        <dbReference type="ARBA" id="ARBA00005892"/>
    </source>
</evidence>
<gene>
    <name evidence="5" type="ORF">PAC_18895</name>
</gene>
<dbReference type="PANTHER" id="PTHR31344:SF0">
    <property type="entry name" value="NUCLEAR PORE COMPLEX PROTEIN NUP205"/>
    <property type="match status" value="1"/>
</dbReference>
<accession>A0A1L7XVB6</accession>
<evidence type="ECO:0000313" key="5">
    <source>
        <dbReference type="EMBL" id="CZR68994.1"/>
    </source>
</evidence>
<dbReference type="OrthoDB" id="2019644at2759"/>
<name>A0A1L7XVB6_9HELO</name>
<dbReference type="Pfam" id="PF11894">
    <property type="entry name" value="Nup192"/>
    <property type="match status" value="1"/>
</dbReference>
<protein>
    <submittedName>
        <fullName evidence="5">Related to nucleoporin</fullName>
    </submittedName>
</protein>
<dbReference type="STRING" id="576137.A0A1L7XVB6"/>
<dbReference type="EMBL" id="FJOG01000063">
    <property type="protein sequence ID" value="CZR68994.1"/>
    <property type="molecule type" value="Genomic_DNA"/>
</dbReference>
<evidence type="ECO:0000256" key="3">
    <source>
        <dbReference type="ARBA" id="ARBA00022448"/>
    </source>
</evidence>
<dbReference type="GO" id="GO:0006999">
    <property type="term" value="P:nuclear pore organization"/>
    <property type="evidence" value="ECO:0007669"/>
    <property type="project" value="TreeGrafter"/>
</dbReference>
<dbReference type="InterPro" id="IPR021827">
    <property type="entry name" value="Nup186/Nup192/Nup205"/>
</dbReference>
<dbReference type="SUPFAM" id="SSF48371">
    <property type="entry name" value="ARM repeat"/>
    <property type="match status" value="1"/>
</dbReference>
<organism evidence="5 6">
    <name type="scientific">Phialocephala subalpina</name>
    <dbReference type="NCBI Taxonomy" id="576137"/>
    <lineage>
        <taxon>Eukaryota</taxon>
        <taxon>Fungi</taxon>
        <taxon>Dikarya</taxon>
        <taxon>Ascomycota</taxon>
        <taxon>Pezizomycotina</taxon>
        <taxon>Leotiomycetes</taxon>
        <taxon>Helotiales</taxon>
        <taxon>Mollisiaceae</taxon>
        <taxon>Phialocephala</taxon>
        <taxon>Phialocephala fortinii species complex</taxon>
    </lineage>
</organism>
<evidence type="ECO:0000256" key="1">
    <source>
        <dbReference type="ARBA" id="ARBA00004123"/>
    </source>
</evidence>
<keyword evidence="6" id="KW-1185">Reference proteome</keyword>
<sequence length="1650" mass="183845">MTDQNSLQSLQALYADLLALSEARLTSLERLGNQLDAHVKDFRSLLDKKVRNEQSRQTLATGKLDFDGDQYTVNEEFKQGALNVADELNIDELDAARICLEVQEETDSSGRSLLTNSIVLFHQRRKHLLDCLRLLVQLSADVNLDEDLRAALQAVVQQVVQPQNGSYAFAQKCLVAMRDIKSWLQTLGEKLTGASVLGQAQQEEILEAIEYQRVSLVKQHESLGIIIHYFVKENRAHSAEFETVLGVLKKADKYDNLLVHYFPALSSFVTRFGGPEGGATIVEARRLHEQIFKPYDEDPWTLPYVHAAFRAWWLAEYSGWYGENHDGSIPENQLEDEARQRSKQYSESLKEKAFDFILAISADVRAVDWQDPARQGLRQWLQRNPVPAILPDPIPFSDFFKNTMMEQLETFIEVFITNLPDVLRRLRVDEDEQRQVSKDHEHDLNLERFLVIIAYVFEGRPKAALEGFWDVPDGALLGFVHWASKRASTPLVTTFCEMLQAISGDEECATAAHVFLLDEGSQSSGKMRRTHSLTWNQIFKELTFFSSKIRDRPVLPQSHGYRPGKPNVDLAEAEPESAMMLECYLRLITRLCTESEAARSFIAQHPTFNLSELLFQLASSSIQPRLRACAFTALRSLLSHKTREAGEYIWAALDVWIVGGYAPGSAMSKSSSSVSTTPAIAIDAILKGLAKGFEEPNAFVQLLQALVAPYADDSGLHDGLPFPETLGISSRQPGIDPYIDFAMGQIFGGQSTELPEMQTRLLQLSCLDLIATCLDTFNEDLVIFADRSKVGVDLAIKVSSLKNYVLLHPFSRVMEWLFNDKVMAALFSAVHQDPGEVARAPPDSPQILCLLRGLHVITKILELQPTYLDIIRQLIKEQPNYRRNPVSNAAFGSFEDGIVNHLVLIPDLGRYCGTGHPDLVIASLTLLEKLSASPRLSSAAAVRGRRSDRNKVLAALDDDAETISRILLREMESGIDVNEGPDSPAFVIRIRILDFLIACLRSSPGQPTIAHLLLGFQCGTRGLSIDGTSAFSRGVSLFHTILDLVLNAPVLDEVGVSSWSVLLSSKGLQVLKALWQAPISSEITMTEMRTHDAFFLFFVKEPVIQPDLLWDGVSAADPAFLFSPSSSCLSTFLSRRAHMLQYLATELHQVSLSHAPSLKQRIFETLLGSTTVDDGQKIDHATVFDWFDFLEPDYPNMLNEPEASCFRDIDFSVCTDDEDDVSVYNLPKIEELLILRREELVQTKRVETPQDLALVNGQAQELLEFFAQDNHLVALNASRLKVLRAWVQLMLVMVRCGEFDSSDKASFVLRALQTILPRLESDLEAISEAMQLAQLAQALIFTLDFGSDAFKKDNMGDLVGDKLFHLFQVSLKAITTLGSHTSLKEMFYNINYRYLSGMSDVASLSGLHRRHSIQTIKSAGDRFIDLVCTDAQGGEPTCRIAALLVLGALVKLGNNENSKYIIESLVRLNVISLLTESIQDMSTDLQQTPAEDVDMHLSYCHARLALLLSLSQTRPGAAAVLNAGLFHLVKLSGLFQIDADLGVDIQGPGAITKHYSLLTAVMRIICATVLSRGSQNQQTLDQGRKFLTDNRLTILAILKKSAGLGNSKPDESIQDLADVFMLLMSVTGFIEFEDQSNQQQRGSKGLKVFT</sequence>
<comment type="subcellular location">
    <subcellularLocation>
        <location evidence="1">Nucleus</location>
    </subcellularLocation>
</comment>
<evidence type="ECO:0000256" key="4">
    <source>
        <dbReference type="ARBA" id="ARBA00023242"/>
    </source>
</evidence>
<keyword evidence="4" id="KW-0539">Nucleus</keyword>
<keyword evidence="3" id="KW-0813">Transport</keyword>
<proteinExistence type="inferred from homology"/>
<dbReference type="InterPro" id="IPR016024">
    <property type="entry name" value="ARM-type_fold"/>
</dbReference>
<dbReference type="GO" id="GO:0017056">
    <property type="term" value="F:structural constituent of nuclear pore"/>
    <property type="evidence" value="ECO:0007669"/>
    <property type="project" value="TreeGrafter"/>
</dbReference>
<dbReference type="Proteomes" id="UP000184330">
    <property type="component" value="Unassembled WGS sequence"/>
</dbReference>
<reference evidence="5 6" key="1">
    <citation type="submission" date="2016-03" db="EMBL/GenBank/DDBJ databases">
        <authorList>
            <person name="Ploux O."/>
        </authorList>
    </citation>
    <scope>NUCLEOTIDE SEQUENCE [LARGE SCALE GENOMIC DNA]</scope>
    <source>
        <strain evidence="5 6">UAMH 11012</strain>
    </source>
</reference>